<dbReference type="Proteomes" id="UP000593765">
    <property type="component" value="Chromosome"/>
</dbReference>
<reference evidence="1 2" key="1">
    <citation type="submission" date="2020-10" db="EMBL/GenBank/DDBJ databases">
        <title>Wide distribution of Phycisphaera-like planctomycetes from WD2101 soil group in peatlands and genome analysis of the first cultivated representative.</title>
        <authorList>
            <person name="Dedysh S.N."/>
            <person name="Beletsky A.V."/>
            <person name="Ivanova A."/>
            <person name="Kulichevskaya I.S."/>
            <person name="Suzina N.E."/>
            <person name="Philippov D.A."/>
            <person name="Rakitin A.L."/>
            <person name="Mardanov A.V."/>
            <person name="Ravin N.V."/>
        </authorList>
    </citation>
    <scope>NUCLEOTIDE SEQUENCE [LARGE SCALE GENOMIC DNA]</scope>
    <source>
        <strain evidence="1 2">M1803</strain>
    </source>
</reference>
<keyword evidence="2" id="KW-1185">Reference proteome</keyword>
<accession>A0A7M2WSS3</accession>
<dbReference type="RefSeq" id="WP_206291453.1">
    <property type="nucleotide sequence ID" value="NZ_CP063458.1"/>
</dbReference>
<proteinExistence type="predicted"/>
<dbReference type="EMBL" id="CP063458">
    <property type="protein sequence ID" value="QOV88469.1"/>
    <property type="molecule type" value="Genomic_DNA"/>
</dbReference>
<evidence type="ECO:0000313" key="1">
    <source>
        <dbReference type="EMBL" id="QOV88469.1"/>
    </source>
</evidence>
<gene>
    <name evidence="1" type="ORF">IPV69_19790</name>
</gene>
<organism evidence="1 2">
    <name type="scientific">Humisphaera borealis</name>
    <dbReference type="NCBI Taxonomy" id="2807512"/>
    <lineage>
        <taxon>Bacteria</taxon>
        <taxon>Pseudomonadati</taxon>
        <taxon>Planctomycetota</taxon>
        <taxon>Phycisphaerae</taxon>
        <taxon>Tepidisphaerales</taxon>
        <taxon>Tepidisphaeraceae</taxon>
        <taxon>Humisphaera</taxon>
    </lineage>
</organism>
<name>A0A7M2WSS3_9BACT</name>
<sequence>MTENYAMGVLSLTVHAVPAKASALEWVDLADYLASVEARDSAKPVQTARLDNAP</sequence>
<evidence type="ECO:0000313" key="2">
    <source>
        <dbReference type="Proteomes" id="UP000593765"/>
    </source>
</evidence>
<dbReference type="KEGG" id="hbs:IPV69_19790"/>
<dbReference type="AlphaFoldDB" id="A0A7M2WSS3"/>
<protein>
    <submittedName>
        <fullName evidence="1">Uncharacterized protein</fullName>
    </submittedName>
</protein>